<proteinExistence type="predicted"/>
<protein>
    <recommendedName>
        <fullName evidence="3">Core-binding (CB) domain-containing protein</fullName>
    </recommendedName>
</protein>
<name>E1YLI7_9BACT</name>
<organism evidence="2">
    <name type="scientific">uncultured Desulfobacterium sp</name>
    <dbReference type="NCBI Taxonomy" id="201089"/>
    <lineage>
        <taxon>Bacteria</taxon>
        <taxon>Pseudomonadati</taxon>
        <taxon>Thermodesulfobacteriota</taxon>
        <taxon>Desulfobacteria</taxon>
        <taxon>Desulfobacterales</taxon>
        <taxon>Desulfobacteriaceae</taxon>
        <taxon>Desulfobacterium</taxon>
        <taxon>environmental samples</taxon>
    </lineage>
</organism>
<accession>E1YLI7</accession>
<gene>
    <name evidence="2" type="ORF">N47_E44820</name>
</gene>
<keyword evidence="1" id="KW-0238">DNA-binding</keyword>
<reference evidence="2" key="1">
    <citation type="journal article" date="2011" name="Environ. Microbiol.">
        <title>Genomic insights into the metabolic potential of the polycyclic aromatic hydrocarbon degrading sulfate-reducing Deltaproteobacterium N47.</title>
        <authorList>
            <person name="Bergmann F."/>
            <person name="Selesi D."/>
            <person name="Weinmaier T."/>
            <person name="Tischler P."/>
            <person name="Rattei T."/>
            <person name="Meckenstock R.U."/>
        </authorList>
    </citation>
    <scope>NUCLEOTIDE SEQUENCE</scope>
</reference>
<evidence type="ECO:0000256" key="1">
    <source>
        <dbReference type="ARBA" id="ARBA00023125"/>
    </source>
</evidence>
<evidence type="ECO:0008006" key="3">
    <source>
        <dbReference type="Google" id="ProtNLM"/>
    </source>
</evidence>
<dbReference type="Gene3D" id="1.10.150.130">
    <property type="match status" value="1"/>
</dbReference>
<dbReference type="InterPro" id="IPR010998">
    <property type="entry name" value="Integrase_recombinase_N"/>
</dbReference>
<dbReference type="GO" id="GO:0003677">
    <property type="term" value="F:DNA binding"/>
    <property type="evidence" value="ECO:0007669"/>
    <property type="project" value="UniProtKB-KW"/>
</dbReference>
<evidence type="ECO:0000313" key="2">
    <source>
        <dbReference type="EMBL" id="CBX30970.1"/>
    </source>
</evidence>
<dbReference type="AlphaFoldDB" id="E1YLI7"/>
<dbReference type="EMBL" id="FR695877">
    <property type="protein sequence ID" value="CBX30970.1"/>
    <property type="molecule type" value="Genomic_DNA"/>
</dbReference>
<sequence>MLPVPFQILEQFEIYFKNQITPKNLQWAYKKWLRYYLDFCGKYNLPSAYKDSLPEFIKKLHEKKQSKEQQDQATIAVKLYYEIIKAKEPTDKKIVTQSISTPKYFTSNDDKALSVRESAAMPVCT</sequence>